<dbReference type="GO" id="GO:0071037">
    <property type="term" value="P:nuclear polyadenylation-dependent snRNA catabolic process"/>
    <property type="evidence" value="ECO:0007669"/>
    <property type="project" value="TreeGrafter"/>
</dbReference>
<feature type="domain" description="3'-5' exonuclease" evidence="1">
    <location>
        <begin position="83"/>
        <end position="183"/>
    </location>
</feature>
<dbReference type="GO" id="GO:0071038">
    <property type="term" value="P:TRAMP-dependent tRNA surveillance pathway"/>
    <property type="evidence" value="ECO:0007669"/>
    <property type="project" value="TreeGrafter"/>
</dbReference>
<evidence type="ECO:0000313" key="2">
    <source>
        <dbReference type="EMBL" id="KAH9330724.1"/>
    </source>
</evidence>
<dbReference type="GO" id="GO:0071051">
    <property type="term" value="P:poly(A)-dependent snoRNA 3'-end processing"/>
    <property type="evidence" value="ECO:0007669"/>
    <property type="project" value="TreeGrafter"/>
</dbReference>
<proteinExistence type="predicted"/>
<dbReference type="GO" id="GO:0071036">
    <property type="term" value="P:nuclear polyadenylation-dependent snoRNA catabolic process"/>
    <property type="evidence" value="ECO:0007669"/>
    <property type="project" value="TreeGrafter"/>
</dbReference>
<feature type="non-terminal residue" evidence="2">
    <location>
        <position position="1"/>
    </location>
</feature>
<dbReference type="Gene3D" id="3.30.420.10">
    <property type="entry name" value="Ribonuclease H-like superfamily/Ribonuclease H"/>
    <property type="match status" value="1"/>
</dbReference>
<dbReference type="EMBL" id="JAHRHJ020000001">
    <property type="protein sequence ID" value="KAH9330724.1"/>
    <property type="molecule type" value="Genomic_DNA"/>
</dbReference>
<dbReference type="GO" id="GO:0071035">
    <property type="term" value="P:nuclear polyadenylation-dependent rRNA catabolic process"/>
    <property type="evidence" value="ECO:0007669"/>
    <property type="project" value="TreeGrafter"/>
</dbReference>
<dbReference type="PANTHER" id="PTHR12124">
    <property type="entry name" value="POLYMYOSITIS/SCLERODERMA AUTOANTIGEN-RELATED"/>
    <property type="match status" value="1"/>
</dbReference>
<protein>
    <recommendedName>
        <fullName evidence="1">3'-5' exonuclease domain-containing protein</fullName>
    </recommendedName>
</protein>
<dbReference type="GO" id="GO:0071044">
    <property type="term" value="P:histone mRNA catabolic process"/>
    <property type="evidence" value="ECO:0007669"/>
    <property type="project" value="TreeGrafter"/>
</dbReference>
<dbReference type="GO" id="GO:0071040">
    <property type="term" value="P:nuclear polyadenylation-dependent antisense transcript catabolic process"/>
    <property type="evidence" value="ECO:0007669"/>
    <property type="project" value="TreeGrafter"/>
</dbReference>
<dbReference type="Proteomes" id="UP000824469">
    <property type="component" value="Unassembled WGS sequence"/>
</dbReference>
<dbReference type="AlphaFoldDB" id="A0AA38LP39"/>
<dbReference type="InterPro" id="IPR002562">
    <property type="entry name" value="3'-5'_exonuclease_dom"/>
</dbReference>
<evidence type="ECO:0000313" key="3">
    <source>
        <dbReference type="Proteomes" id="UP000824469"/>
    </source>
</evidence>
<dbReference type="SUPFAM" id="SSF53098">
    <property type="entry name" value="Ribonuclease H-like"/>
    <property type="match status" value="1"/>
</dbReference>
<dbReference type="GO" id="GO:0000175">
    <property type="term" value="F:3'-5'-RNA exonuclease activity"/>
    <property type="evidence" value="ECO:0007669"/>
    <property type="project" value="InterPro"/>
</dbReference>
<dbReference type="GO" id="GO:0071039">
    <property type="term" value="P:nuclear polyadenylation-dependent CUT catabolic process"/>
    <property type="evidence" value="ECO:0007669"/>
    <property type="project" value="TreeGrafter"/>
</dbReference>
<gene>
    <name evidence="2" type="ORF">KI387_002832</name>
</gene>
<sequence>DKKTAGGRCRVPFHLPNISRPQDRYNIVVDNSNTPFEHRGLQKTEDGSKYVHPLEAELNKLEFAGEAPAPVEPNALESTPFKFIEKVQDLKEMVIKLQSASEIAVDLEHNQYRSYQGLTCLMQISTRLEDFVVDTLTLHNHIGPCLKDIFSNPLIKKVMHGADRDILWLQCDFGIYVCNLFDTGQ</sequence>
<dbReference type="Pfam" id="PF01612">
    <property type="entry name" value="DNA_pol_A_exo1"/>
    <property type="match status" value="1"/>
</dbReference>
<comment type="caution">
    <text evidence="2">The sequence shown here is derived from an EMBL/GenBank/DDBJ whole genome shotgun (WGS) entry which is preliminary data.</text>
</comment>
<name>A0AA38LP39_TAXCH</name>
<feature type="non-terminal residue" evidence="2">
    <location>
        <position position="185"/>
    </location>
</feature>
<organism evidence="2 3">
    <name type="scientific">Taxus chinensis</name>
    <name type="common">Chinese yew</name>
    <name type="synonym">Taxus wallichiana var. chinensis</name>
    <dbReference type="NCBI Taxonomy" id="29808"/>
    <lineage>
        <taxon>Eukaryota</taxon>
        <taxon>Viridiplantae</taxon>
        <taxon>Streptophyta</taxon>
        <taxon>Embryophyta</taxon>
        <taxon>Tracheophyta</taxon>
        <taxon>Spermatophyta</taxon>
        <taxon>Pinopsida</taxon>
        <taxon>Pinidae</taxon>
        <taxon>Conifers II</taxon>
        <taxon>Cupressales</taxon>
        <taxon>Taxaceae</taxon>
        <taxon>Taxus</taxon>
    </lineage>
</organism>
<dbReference type="InterPro" id="IPR012337">
    <property type="entry name" value="RNaseH-like_sf"/>
</dbReference>
<keyword evidence="3" id="KW-1185">Reference proteome</keyword>
<dbReference type="GO" id="GO:0000176">
    <property type="term" value="C:nuclear exosome (RNase complex)"/>
    <property type="evidence" value="ECO:0007669"/>
    <property type="project" value="TreeGrafter"/>
</dbReference>
<reference evidence="2 3" key="1">
    <citation type="journal article" date="2021" name="Nat. Plants">
        <title>The Taxus genome provides insights into paclitaxel biosynthesis.</title>
        <authorList>
            <person name="Xiong X."/>
            <person name="Gou J."/>
            <person name="Liao Q."/>
            <person name="Li Y."/>
            <person name="Zhou Q."/>
            <person name="Bi G."/>
            <person name="Li C."/>
            <person name="Du R."/>
            <person name="Wang X."/>
            <person name="Sun T."/>
            <person name="Guo L."/>
            <person name="Liang H."/>
            <person name="Lu P."/>
            <person name="Wu Y."/>
            <person name="Zhang Z."/>
            <person name="Ro D.K."/>
            <person name="Shang Y."/>
            <person name="Huang S."/>
            <person name="Yan J."/>
        </authorList>
    </citation>
    <scope>NUCLEOTIDE SEQUENCE [LARGE SCALE GENOMIC DNA]</scope>
    <source>
        <strain evidence="2">Ta-2019</strain>
    </source>
</reference>
<dbReference type="GO" id="GO:0000467">
    <property type="term" value="P:exonucleolytic trimming to generate mature 3'-end of 5.8S rRNA from tricistronic rRNA transcript (SSU-rRNA, 5.8S rRNA, LSU-rRNA)"/>
    <property type="evidence" value="ECO:0007669"/>
    <property type="project" value="InterPro"/>
</dbReference>
<dbReference type="GO" id="GO:0003727">
    <property type="term" value="F:single-stranded RNA binding"/>
    <property type="evidence" value="ECO:0007669"/>
    <property type="project" value="TreeGrafter"/>
</dbReference>
<dbReference type="InterPro" id="IPR045092">
    <property type="entry name" value="Rrp6-like"/>
</dbReference>
<evidence type="ECO:0000259" key="1">
    <source>
        <dbReference type="Pfam" id="PF01612"/>
    </source>
</evidence>
<dbReference type="InterPro" id="IPR036397">
    <property type="entry name" value="RNaseH_sf"/>
</dbReference>
<accession>A0AA38LP39</accession>
<dbReference type="PANTHER" id="PTHR12124:SF47">
    <property type="entry name" value="EXOSOME COMPONENT 10"/>
    <property type="match status" value="1"/>
</dbReference>
<dbReference type="GO" id="GO:0005730">
    <property type="term" value="C:nucleolus"/>
    <property type="evidence" value="ECO:0007669"/>
    <property type="project" value="TreeGrafter"/>
</dbReference>